<dbReference type="InterPro" id="IPR058982">
    <property type="entry name" value="Beta-barrel_AprE"/>
</dbReference>
<dbReference type="Proteomes" id="UP000001203">
    <property type="component" value="Chromosome circular"/>
</dbReference>
<dbReference type="KEGG" id="cyt:cce_2192"/>
<dbReference type="EMBL" id="CP000806">
    <property type="protein sequence ID" value="ACB51542.1"/>
    <property type="molecule type" value="Genomic_DNA"/>
</dbReference>
<gene>
    <name evidence="3" type="ordered locus">cce_2192</name>
</gene>
<sequence length="553" mass="62024">MSRYLLIGVNLMNHLIRAKKSAFSSPESTQITLAFRQTSFWSKALLWTVMGVSSFGLGWACVAQIEQTVPVTGQLKPEGKVKEVQTPVGGVITQVHVEDGERVQPGDLLVTFDTTNTVARLKSLNEEKQSLGQENQYYQALMQNAASIPRHLPPNLPLEIAQLGRERAELVTENQVFRAKLSGDIPNVNGENLARLNALRAQSNARIQTARLDMAQLEKRLQQNQVQLADAKKQLATEKQNLVDIQRRDQSGLKNTQQSLQTEEQILNRIEPLKEEGAIALIQYDKQLQAVNELRAELSQREAEASLDMNQQRQTIQSTQADIDRLIQEQKRLQLELSQSQQKLNNIMADGETNLRGQIAANEQRLAEIYSQLTKRIVENKKRLSQIESELSQTKLNLTYQNLKADTSGVVFDLKASQPGFVAKASQPLLKIVPQDFLIAEVFITNQDIGFVKEGMPVDVRIDSFNFSEYGDIQGKIISIGKDALEPDEIYPFYRFPALIRLETQNLSVNGRELSLQSGMSISANVIVNEKRRVISLVAESLVKKLDALKSVD</sequence>
<evidence type="ECO:0000313" key="3">
    <source>
        <dbReference type="EMBL" id="ACB51542.1"/>
    </source>
</evidence>
<evidence type="ECO:0000259" key="2">
    <source>
        <dbReference type="Pfam" id="PF26002"/>
    </source>
</evidence>
<name>B1WPH2_CROS5</name>
<dbReference type="AlphaFoldDB" id="B1WPH2"/>
<feature type="coiled-coil region" evidence="1">
    <location>
        <begin position="200"/>
        <end position="248"/>
    </location>
</feature>
<dbReference type="Gene3D" id="2.40.30.170">
    <property type="match status" value="1"/>
</dbReference>
<evidence type="ECO:0000313" key="4">
    <source>
        <dbReference type="Proteomes" id="UP000001203"/>
    </source>
</evidence>
<dbReference type="HOGENOM" id="CLU_023976_0_0_3"/>
<keyword evidence="4" id="KW-1185">Reference proteome</keyword>
<dbReference type="PANTHER" id="PTHR30386:SF28">
    <property type="entry name" value="EXPORTED PROTEIN"/>
    <property type="match status" value="1"/>
</dbReference>
<dbReference type="STRING" id="43989.cce_2192"/>
<feature type="domain" description="AprE-like beta-barrel" evidence="2">
    <location>
        <begin position="438"/>
        <end position="527"/>
    </location>
</feature>
<dbReference type="InterPro" id="IPR050739">
    <property type="entry name" value="MFP"/>
</dbReference>
<keyword evidence="1" id="KW-0175">Coiled coil</keyword>
<reference evidence="3 4" key="1">
    <citation type="journal article" date="2008" name="Proc. Natl. Acad. Sci. U.S.A.">
        <title>The genome of Cyanothece 51142, a unicellular diazotrophic cyanobacterium important in the marine nitrogen cycle.</title>
        <authorList>
            <person name="Welsh E.A."/>
            <person name="Liberton M."/>
            <person name="Stoeckel J."/>
            <person name="Loh T."/>
            <person name="Elvitigala T."/>
            <person name="Wang C."/>
            <person name="Wollam A."/>
            <person name="Fulton R.S."/>
            <person name="Clifton S.W."/>
            <person name="Jacobs J.M."/>
            <person name="Aurora R."/>
            <person name="Ghosh B.K."/>
            <person name="Sherman L.A."/>
            <person name="Smith R.D."/>
            <person name="Wilson R.K."/>
            <person name="Pakrasi H.B."/>
        </authorList>
    </citation>
    <scope>NUCLEOTIDE SEQUENCE [LARGE SCALE GENOMIC DNA]</scope>
    <source>
        <strain evidence="4">ATCC 51142 / BH68</strain>
    </source>
</reference>
<accession>B1WPH2</accession>
<dbReference type="PANTHER" id="PTHR30386">
    <property type="entry name" value="MEMBRANE FUSION SUBUNIT OF EMRAB-TOLC MULTIDRUG EFFLUX PUMP"/>
    <property type="match status" value="1"/>
</dbReference>
<feature type="coiled-coil region" evidence="1">
    <location>
        <begin position="281"/>
        <end position="390"/>
    </location>
</feature>
<dbReference type="PRINTS" id="PR01490">
    <property type="entry name" value="RTXTOXIND"/>
</dbReference>
<proteinExistence type="predicted"/>
<evidence type="ECO:0000256" key="1">
    <source>
        <dbReference type="SAM" id="Coils"/>
    </source>
</evidence>
<dbReference type="Pfam" id="PF26002">
    <property type="entry name" value="Beta-barrel_AprE"/>
    <property type="match status" value="1"/>
</dbReference>
<organism evidence="3 4">
    <name type="scientific">Crocosphaera subtropica (strain ATCC 51142 / BH68)</name>
    <name type="common">Cyanothece sp. (strain ATCC 51142)</name>
    <dbReference type="NCBI Taxonomy" id="43989"/>
    <lineage>
        <taxon>Bacteria</taxon>
        <taxon>Bacillati</taxon>
        <taxon>Cyanobacteriota</taxon>
        <taxon>Cyanophyceae</taxon>
        <taxon>Oscillatoriophycideae</taxon>
        <taxon>Chroococcales</taxon>
        <taxon>Aphanothecaceae</taxon>
        <taxon>Crocosphaera</taxon>
        <taxon>Crocosphaera subtropica</taxon>
    </lineage>
</organism>
<dbReference type="Gene3D" id="2.40.50.100">
    <property type="match status" value="1"/>
</dbReference>
<dbReference type="eggNOG" id="COG0845">
    <property type="taxonomic scope" value="Bacteria"/>
</dbReference>
<protein>
    <submittedName>
        <fullName evidence="3">HlyD-family secretion protein</fullName>
    </submittedName>
</protein>